<evidence type="ECO:0000313" key="2">
    <source>
        <dbReference type="Proteomes" id="UP000824988"/>
    </source>
</evidence>
<protein>
    <submittedName>
        <fullName evidence="1">Uncharacterized protein</fullName>
    </submittedName>
</protein>
<organism evidence="1 2">
    <name type="scientific">Methylogaea oryzae</name>
    <dbReference type="NCBI Taxonomy" id="1295382"/>
    <lineage>
        <taxon>Bacteria</taxon>
        <taxon>Pseudomonadati</taxon>
        <taxon>Pseudomonadota</taxon>
        <taxon>Gammaproteobacteria</taxon>
        <taxon>Methylococcales</taxon>
        <taxon>Methylococcaceae</taxon>
        <taxon>Methylogaea</taxon>
    </lineage>
</organism>
<sequence length="134" mass="14801">MEIQDFGEHHMASSHIRVRLEQPFSGVCDFHSTNGYGLFFGNGELLLVGDACMFVILDFSNGNAKHCYPPKGWYFKRPELSGGEVSAGLYNANGDSASFGPVSIEDPRWEAGLGRARNGLLPSVYLPYYKATFK</sequence>
<evidence type="ECO:0000313" key="1">
    <source>
        <dbReference type="EMBL" id="BBL71559.1"/>
    </source>
</evidence>
<dbReference type="AlphaFoldDB" id="A0A8D4VQN3"/>
<reference evidence="1" key="1">
    <citation type="submission" date="2019-06" db="EMBL/GenBank/DDBJ databases">
        <title>Complete genome sequence of Methylogaea oryzae strain JCM16910.</title>
        <authorList>
            <person name="Asakawa S."/>
        </authorList>
    </citation>
    <scope>NUCLEOTIDE SEQUENCE</scope>
    <source>
        <strain evidence="1">E10</strain>
    </source>
</reference>
<proteinExistence type="predicted"/>
<name>A0A8D4VQN3_9GAMM</name>
<dbReference type="KEGG" id="moz:MoryE10_21650"/>
<dbReference type="Proteomes" id="UP000824988">
    <property type="component" value="Chromosome"/>
</dbReference>
<accession>A0A8D4VQN3</accession>
<keyword evidence="2" id="KW-1185">Reference proteome</keyword>
<gene>
    <name evidence="1" type="ORF">MoryE10_21650</name>
</gene>
<dbReference type="RefSeq" id="WP_054773542.1">
    <property type="nucleotide sequence ID" value="NZ_AP019782.1"/>
</dbReference>
<dbReference type="EMBL" id="AP019782">
    <property type="protein sequence ID" value="BBL71559.1"/>
    <property type="molecule type" value="Genomic_DNA"/>
</dbReference>